<evidence type="ECO:0000313" key="1">
    <source>
        <dbReference type="EMBL" id="QNH62409.1"/>
    </source>
</evidence>
<organism evidence="1 2">
    <name type="scientific">Hymenobacter sediminicola</name>
    <dbReference type="NCBI Taxonomy" id="2761579"/>
    <lineage>
        <taxon>Bacteria</taxon>
        <taxon>Pseudomonadati</taxon>
        <taxon>Bacteroidota</taxon>
        <taxon>Cytophagia</taxon>
        <taxon>Cytophagales</taxon>
        <taxon>Hymenobacteraceae</taxon>
        <taxon>Hymenobacter</taxon>
    </lineage>
</organism>
<dbReference type="EMBL" id="CP060202">
    <property type="protein sequence ID" value="QNH62409.1"/>
    <property type="molecule type" value="Genomic_DNA"/>
</dbReference>
<protein>
    <submittedName>
        <fullName evidence="1">SUKH-3 domain-containing protein</fullName>
    </submittedName>
</protein>
<dbReference type="AlphaFoldDB" id="A0A7G7W7R6"/>
<dbReference type="Pfam" id="PF14433">
    <property type="entry name" value="SUKH-3"/>
    <property type="match status" value="1"/>
</dbReference>
<dbReference type="Proteomes" id="UP000515489">
    <property type="component" value="Chromosome"/>
</dbReference>
<proteinExistence type="predicted"/>
<dbReference type="KEGG" id="hsk:H4317_00845"/>
<name>A0A7G7W7R6_9BACT</name>
<dbReference type="RefSeq" id="WP_185888321.1">
    <property type="nucleotide sequence ID" value="NZ_CP060202.1"/>
</dbReference>
<reference evidence="1 2" key="1">
    <citation type="submission" date="2020-08" db="EMBL/GenBank/DDBJ databases">
        <title>Hymenobacter sp. S2-20-2 genome sequencing.</title>
        <authorList>
            <person name="Jin L."/>
        </authorList>
    </citation>
    <scope>NUCLEOTIDE SEQUENCE [LARGE SCALE GENOMIC DNA]</scope>
    <source>
        <strain evidence="1 2">S2-20-2</strain>
    </source>
</reference>
<sequence length="148" mass="16096">MVVFSGEVHHILTEAGWHPGRAVATQAYQQAAHAVQMPWLPTAAAFLSEFGGLHCYFARQDHSIASVQFEVQQAATVLDLQRLRRDYVPRVPGGTLSIIGQAYTDPLCLLVASNGAFYGACEEGLYYIGATVAEALEAIVMDLPFQEV</sequence>
<accession>A0A7G7W7R6</accession>
<evidence type="ECO:0000313" key="2">
    <source>
        <dbReference type="Proteomes" id="UP000515489"/>
    </source>
</evidence>
<keyword evidence="2" id="KW-1185">Reference proteome</keyword>
<dbReference type="InterPro" id="IPR025850">
    <property type="entry name" value="SUKH-3"/>
</dbReference>
<gene>
    <name evidence="1" type="ORF">H4317_00845</name>
</gene>